<keyword evidence="1" id="KW-0378">Hydrolase</keyword>
<feature type="transmembrane region" description="Helical" evidence="2">
    <location>
        <begin position="172"/>
        <end position="193"/>
    </location>
</feature>
<accession>A0A3D1JJC5</accession>
<dbReference type="PANTHER" id="PTHR43156">
    <property type="entry name" value="STAGE II SPORULATION PROTEIN E-RELATED"/>
    <property type="match status" value="1"/>
</dbReference>
<feature type="domain" description="GAF" evidence="3">
    <location>
        <begin position="247"/>
        <end position="395"/>
    </location>
</feature>
<name>A0A3D1JJC5_9CHLR</name>
<gene>
    <name evidence="4" type="ORF">DEQ80_08420</name>
</gene>
<dbReference type="Proteomes" id="UP000264141">
    <property type="component" value="Unassembled WGS sequence"/>
</dbReference>
<sequence>MIQFLRKLLPTYIPPEVASKGSLIVNRERILQSILISMLVASIPLIILAGRTEYLDGKWYFALTYILFFLTLFLATLNRKWPQTVRSGLIIAIVYLLGFLQFFDSSLPGEFRFYITTASALTTLLLGFIPGLYTVGFGFLSIVIIHLLVTLNPKILPDYDLYLRSPHWANGLFLYTLFASTLAYAIGTLVNGLQEGLRENENLVTTLEKQRGLLEETIQARTLDIQRRLIQMRTAAEITRTISRLRDAHSLLSQIVDLIRERFDFYYVGIFILDPSGRFAVLKAGTGEAGRIMLEQGHRLAVGGNSMIGWCIANRQPRIALDVGEEAVRFSNPYLPRTRSEVAIPILYHTEVLGAMTFQSVEPNAFDQDDILVLQGIADSLGVALENANLFAELSRNLEEINLLNRNYVQKAWSQIYESEKLAFEYQGAGGSSTTGNGKTVKVPLLLRNQLIGEMVLEMDEEELTPEDQTFLESVATQTAVALENARLVQESEWRVYQERKLNDMSAELYRSASLEGILKSAVQQLGSLPNVAEVSIQLLSPEELNEDAAFTGKERAG</sequence>
<evidence type="ECO:0000259" key="3">
    <source>
        <dbReference type="SMART" id="SM00065"/>
    </source>
</evidence>
<comment type="caution">
    <text evidence="4">The sequence shown here is derived from an EMBL/GenBank/DDBJ whole genome shotgun (WGS) entry which is preliminary data.</text>
</comment>
<reference evidence="4 5" key="1">
    <citation type="journal article" date="2018" name="Nat. Biotechnol.">
        <title>A standardized bacterial taxonomy based on genome phylogeny substantially revises the tree of life.</title>
        <authorList>
            <person name="Parks D.H."/>
            <person name="Chuvochina M."/>
            <person name="Waite D.W."/>
            <person name="Rinke C."/>
            <person name="Skarshewski A."/>
            <person name="Chaumeil P.A."/>
            <person name="Hugenholtz P."/>
        </authorList>
    </citation>
    <scope>NUCLEOTIDE SEQUENCE [LARGE SCALE GENOMIC DNA]</scope>
    <source>
        <strain evidence="4">UBA8781</strain>
    </source>
</reference>
<dbReference type="InterPro" id="IPR048437">
    <property type="entry name" value="MASE11"/>
</dbReference>
<dbReference type="InterPro" id="IPR003018">
    <property type="entry name" value="GAF"/>
</dbReference>
<feature type="transmembrane region" description="Helical" evidence="2">
    <location>
        <begin position="30"/>
        <end position="47"/>
    </location>
</feature>
<dbReference type="AlphaFoldDB" id="A0A3D1JJC5"/>
<evidence type="ECO:0000256" key="2">
    <source>
        <dbReference type="SAM" id="Phobius"/>
    </source>
</evidence>
<dbReference type="PANTHER" id="PTHR43156:SF2">
    <property type="entry name" value="STAGE II SPORULATION PROTEIN E"/>
    <property type="match status" value="1"/>
</dbReference>
<dbReference type="InterPro" id="IPR052016">
    <property type="entry name" value="Bact_Sigma-Reg"/>
</dbReference>
<dbReference type="RefSeq" id="WP_062190634.1">
    <property type="nucleotide sequence ID" value="NZ_DF967965.1"/>
</dbReference>
<keyword evidence="2" id="KW-0812">Transmembrane</keyword>
<feature type="transmembrane region" description="Helical" evidence="2">
    <location>
        <begin position="59"/>
        <end position="77"/>
    </location>
</feature>
<organism evidence="4 5">
    <name type="scientific">Anaerolinea thermolimosa</name>
    <dbReference type="NCBI Taxonomy" id="229919"/>
    <lineage>
        <taxon>Bacteria</taxon>
        <taxon>Bacillati</taxon>
        <taxon>Chloroflexota</taxon>
        <taxon>Anaerolineae</taxon>
        <taxon>Anaerolineales</taxon>
        <taxon>Anaerolineaceae</taxon>
        <taxon>Anaerolinea</taxon>
    </lineage>
</organism>
<keyword evidence="2" id="KW-0472">Membrane</keyword>
<evidence type="ECO:0000313" key="4">
    <source>
        <dbReference type="EMBL" id="HCE17868.1"/>
    </source>
</evidence>
<feature type="transmembrane region" description="Helical" evidence="2">
    <location>
        <begin position="123"/>
        <end position="151"/>
    </location>
</feature>
<dbReference type="SMART" id="SM00065">
    <property type="entry name" value="GAF"/>
    <property type="match status" value="1"/>
</dbReference>
<dbReference type="Pfam" id="PF13185">
    <property type="entry name" value="GAF_2"/>
    <property type="match status" value="1"/>
</dbReference>
<protein>
    <recommendedName>
        <fullName evidence="3">GAF domain-containing protein</fullName>
    </recommendedName>
</protein>
<evidence type="ECO:0000256" key="1">
    <source>
        <dbReference type="ARBA" id="ARBA00022801"/>
    </source>
</evidence>
<dbReference type="Gene3D" id="3.30.450.40">
    <property type="match status" value="2"/>
</dbReference>
<dbReference type="SUPFAM" id="SSF55781">
    <property type="entry name" value="GAF domain-like"/>
    <property type="match status" value="2"/>
</dbReference>
<dbReference type="OrthoDB" id="153145at2"/>
<dbReference type="InterPro" id="IPR029016">
    <property type="entry name" value="GAF-like_dom_sf"/>
</dbReference>
<proteinExistence type="predicted"/>
<dbReference type="EMBL" id="DPBP01000033">
    <property type="protein sequence ID" value="HCE17868.1"/>
    <property type="molecule type" value="Genomic_DNA"/>
</dbReference>
<evidence type="ECO:0000313" key="5">
    <source>
        <dbReference type="Proteomes" id="UP000264141"/>
    </source>
</evidence>
<keyword evidence="2" id="KW-1133">Transmembrane helix</keyword>
<dbReference type="GO" id="GO:0016791">
    <property type="term" value="F:phosphatase activity"/>
    <property type="evidence" value="ECO:0007669"/>
    <property type="project" value="TreeGrafter"/>
</dbReference>
<dbReference type="STRING" id="229919.GCA_001050195_01112"/>
<dbReference type="Pfam" id="PF20969">
    <property type="entry name" value="MASE11"/>
    <property type="match status" value="1"/>
</dbReference>
<feature type="transmembrane region" description="Helical" evidence="2">
    <location>
        <begin position="84"/>
        <end position="103"/>
    </location>
</feature>
<dbReference type="Pfam" id="PF13492">
    <property type="entry name" value="GAF_3"/>
    <property type="match status" value="1"/>
</dbReference>